<dbReference type="Pfam" id="PF03797">
    <property type="entry name" value="Autotransporter"/>
    <property type="match status" value="1"/>
</dbReference>
<keyword evidence="1" id="KW-0732">Signal</keyword>
<dbReference type="Gene3D" id="2.40.128.130">
    <property type="entry name" value="Autotransporter beta-domain"/>
    <property type="match status" value="1"/>
</dbReference>
<sequence>MRIRRNIQLAGLAVAMVGGVSGTAEAGDRTISTGIDTPVVTSNPDGSTVAGDVTIASGGGSITVDAGETAVTLDSNNDVTNAGALNSNNANNSNAIVIQGGFAGTVTNSGSISLLEDYTITDSDSDGNLDGNLATGTNRHGIFLQAGPTFTGDIISSGFITVEGNNSSGITLNGLLTGDLTVSSALAITGENSFGVAINNGVTGDVSITGGAAVRGQNSIGVHVNSDIGGALNINGSWATTGYLSTTPPTDQSGLDADDLEQGGSVLLVNGNVAGGITIQGIGVENDLNDDGDAEDNETDDNVTAVLASYGSAPTVHVQADGSNLVVGANADGWGLQVRGQLNATGIYNGIEGTALRIEGDGLGATATINGGVAIDNSVSANSAEADAFGVVFGQDSITNLLAVRGSVTSNSASDAAFTSHAVLLEAGASVPAINNSGTIQANYFGETGDAVAIQDLSGTLTTITNSGGIAALLIPTDSDPTDDILPPTPAGDAIAIDVSTSSANVTLNQVAPSVFTDDDAVDDVVVDDDPAILGEIRFGSGNDTINLLAGSIAGDVSFGAGADQLTIDNGASYVGSITDTDSALTINVIDGTLAYSGGTLGITSASFGADSIFGVFLSAVPLETTNITASGTVTFAAGAQIVPVIPAGLPTFGSYTFLTANGGMFGAANVVGAVGGANAPYLYNVFIDTTNPIVEGSPNSLEATFQLRTPAQLGLSANQAIALDPILEALRLDTAASTAMAAITSQYEFFDAYEDLMPNYADGATEVATTAIQQMQSATSNRMSATRLQGLDEVSVWGQEIAYGVTREAPNPNAQEFRGSGFGFAAGIDGPTNNGAMFGLSAAFIASEVEEPGRPDGEISTWFGQLNAYYATAVGPIDLDFIGGAGAGKMQSRRFVEIGNPVAFRALSEADWMAYEGHGAIRASVPLAISETFTVTPQAALTYVAMNEDSYEEEGGGAAIDYAVDSVFSQRLWADVGVEFAANLRFGQQSVVSPRIYAGYRANALDAESERTVRFVSGTTPFTLTDEGVGDGGPLIGIGFDATNGYSTFSLGYEGEFSDQIERHSINAAIRFRF</sequence>
<name>A0A1B1AL89_9PROT</name>
<proteinExistence type="predicted"/>
<reference evidence="3 4" key="1">
    <citation type="submission" date="2015-11" db="EMBL/GenBank/DDBJ databases">
        <title>Whole-Genome Sequence of Candidatus Oderbacter manganicum from the National Park Lower Oder Valley, Germany.</title>
        <authorList>
            <person name="Braun B."/>
            <person name="Liere K."/>
            <person name="Szewzyk U."/>
        </authorList>
    </citation>
    <scope>NUCLEOTIDE SEQUENCE [LARGE SCALE GENOMIC DNA]</scope>
    <source>
        <strain evidence="3 4">OTSz_A_272</strain>
    </source>
</reference>
<feature type="signal peptide" evidence="1">
    <location>
        <begin position="1"/>
        <end position="26"/>
    </location>
</feature>
<dbReference type="EMBL" id="CP013244">
    <property type="protein sequence ID" value="ANP47314.1"/>
    <property type="molecule type" value="Genomic_DNA"/>
</dbReference>
<feature type="domain" description="Autotransporter" evidence="2">
    <location>
        <begin position="790"/>
        <end position="1075"/>
    </location>
</feature>
<evidence type="ECO:0000259" key="2">
    <source>
        <dbReference type="PROSITE" id="PS51208"/>
    </source>
</evidence>
<dbReference type="InParanoid" id="A0A1B1AL89"/>
<organism evidence="3 4">
    <name type="scientific">Candidatus Viadribacter manganicus</name>
    <dbReference type="NCBI Taxonomy" id="1759059"/>
    <lineage>
        <taxon>Bacteria</taxon>
        <taxon>Pseudomonadati</taxon>
        <taxon>Pseudomonadota</taxon>
        <taxon>Alphaproteobacteria</taxon>
        <taxon>Hyphomonadales</taxon>
        <taxon>Hyphomonadaceae</taxon>
        <taxon>Candidatus Viadribacter</taxon>
    </lineage>
</organism>
<dbReference type="RefSeq" id="WP_066773221.1">
    <property type="nucleotide sequence ID" value="NZ_CP013244.1"/>
</dbReference>
<gene>
    <name evidence="3" type="ORF">ATE48_16015</name>
</gene>
<keyword evidence="4" id="KW-1185">Reference proteome</keyword>
<evidence type="ECO:0000313" key="4">
    <source>
        <dbReference type="Proteomes" id="UP000092498"/>
    </source>
</evidence>
<dbReference type="InterPro" id="IPR005546">
    <property type="entry name" value="Autotransporte_beta"/>
</dbReference>
<dbReference type="AlphaFoldDB" id="A0A1B1AL89"/>
<accession>A0A1B1AL89</accession>
<evidence type="ECO:0000256" key="1">
    <source>
        <dbReference type="SAM" id="SignalP"/>
    </source>
</evidence>
<protein>
    <recommendedName>
        <fullName evidence="2">Autotransporter domain-containing protein</fullName>
    </recommendedName>
</protein>
<feature type="chain" id="PRO_5008518972" description="Autotransporter domain-containing protein" evidence="1">
    <location>
        <begin position="27"/>
        <end position="1075"/>
    </location>
</feature>
<dbReference type="InterPro" id="IPR036709">
    <property type="entry name" value="Autotransporte_beta_dom_sf"/>
</dbReference>
<dbReference type="OrthoDB" id="7613961at2"/>
<dbReference type="SMART" id="SM00869">
    <property type="entry name" value="Autotransporter"/>
    <property type="match status" value="1"/>
</dbReference>
<dbReference type="STRING" id="1759059.ATE48_16015"/>
<dbReference type="Proteomes" id="UP000092498">
    <property type="component" value="Chromosome"/>
</dbReference>
<dbReference type="KEGG" id="cbot:ATE48_16015"/>
<evidence type="ECO:0000313" key="3">
    <source>
        <dbReference type="EMBL" id="ANP47314.1"/>
    </source>
</evidence>
<dbReference type="SUPFAM" id="SSF103515">
    <property type="entry name" value="Autotransporter"/>
    <property type="match status" value="1"/>
</dbReference>
<dbReference type="PROSITE" id="PS51208">
    <property type="entry name" value="AUTOTRANSPORTER"/>
    <property type="match status" value="1"/>
</dbReference>